<dbReference type="RefSeq" id="WP_308731335.1">
    <property type="nucleotide sequence ID" value="NZ_JAJEQN010000008.1"/>
</dbReference>
<dbReference type="AlphaFoldDB" id="A0AAE3E2D1"/>
<protein>
    <recommendedName>
        <fullName evidence="5">DUF4355 domain-containing protein</fullName>
    </recommendedName>
</protein>
<sequence>MKKLMNLHIFDEGASGAEGASGNAGGKSGNNNGGSAGYTFEQAEEIATSRAEKATRAALADFYRKQGLSEEQITTAIADFKAKQKAQQPDVELLTRERDEAREKLQQYEQEKTLINKGVKNADLDYVMFKVSKLVDEKTDFAKAAEKFLKENPRYTGAGTYRVSTSTGSDNQNSGGNMNMTINDRIRAAAKR</sequence>
<name>A0AAE3E2D1_9FIRM</name>
<comment type="caution">
    <text evidence="3">The sequence shown here is derived from an EMBL/GenBank/DDBJ whole genome shotgun (WGS) entry which is preliminary data.</text>
</comment>
<evidence type="ECO:0000313" key="3">
    <source>
        <dbReference type="EMBL" id="MCC2220908.1"/>
    </source>
</evidence>
<feature type="coiled-coil region" evidence="1">
    <location>
        <begin position="91"/>
        <end position="118"/>
    </location>
</feature>
<dbReference type="Proteomes" id="UP001198200">
    <property type="component" value="Unassembled WGS sequence"/>
</dbReference>
<evidence type="ECO:0000256" key="2">
    <source>
        <dbReference type="SAM" id="MobiDB-lite"/>
    </source>
</evidence>
<evidence type="ECO:0000313" key="4">
    <source>
        <dbReference type="Proteomes" id="UP001198200"/>
    </source>
</evidence>
<evidence type="ECO:0008006" key="5">
    <source>
        <dbReference type="Google" id="ProtNLM"/>
    </source>
</evidence>
<organism evidence="3 4">
    <name type="scientific">Anthropogastromicrobium aceti</name>
    <dbReference type="NCBI Taxonomy" id="2981768"/>
    <lineage>
        <taxon>Bacteria</taxon>
        <taxon>Bacillati</taxon>
        <taxon>Bacillota</taxon>
        <taxon>Clostridia</taxon>
        <taxon>Lachnospirales</taxon>
        <taxon>Lachnospiraceae</taxon>
        <taxon>Anthropogastromicrobium</taxon>
    </lineage>
</organism>
<dbReference type="EMBL" id="JAJEQN010000008">
    <property type="protein sequence ID" value="MCC2220908.1"/>
    <property type="molecule type" value="Genomic_DNA"/>
</dbReference>
<feature type="region of interest" description="Disordered" evidence="2">
    <location>
        <begin position="156"/>
        <end position="192"/>
    </location>
</feature>
<keyword evidence="1" id="KW-0175">Coiled coil</keyword>
<evidence type="ECO:0000256" key="1">
    <source>
        <dbReference type="SAM" id="Coils"/>
    </source>
</evidence>
<feature type="region of interest" description="Disordered" evidence="2">
    <location>
        <begin position="14"/>
        <end position="36"/>
    </location>
</feature>
<proteinExistence type="predicted"/>
<feature type="compositionally biased region" description="Gly residues" evidence="2">
    <location>
        <begin position="22"/>
        <end position="36"/>
    </location>
</feature>
<feature type="compositionally biased region" description="Polar residues" evidence="2">
    <location>
        <begin position="162"/>
        <end position="182"/>
    </location>
</feature>
<reference evidence="3 4" key="1">
    <citation type="submission" date="2021-10" db="EMBL/GenBank/DDBJ databases">
        <title>Anaerobic single-cell dispensing facilitates the cultivation of human gut bacteria.</title>
        <authorList>
            <person name="Afrizal A."/>
        </authorList>
    </citation>
    <scope>NUCLEOTIDE SEQUENCE [LARGE SCALE GENOMIC DNA]</scope>
    <source>
        <strain evidence="3 4">CLA-AA-H224</strain>
    </source>
</reference>
<keyword evidence="4" id="KW-1185">Reference proteome</keyword>
<gene>
    <name evidence="3" type="ORF">LKD48_04495</name>
</gene>
<accession>A0AAE3E2D1</accession>